<dbReference type="RefSeq" id="WP_142044096.1">
    <property type="nucleotide sequence ID" value="NZ_JBHTGS010000002.1"/>
</dbReference>
<dbReference type="InterPro" id="IPR036388">
    <property type="entry name" value="WH-like_DNA-bd_sf"/>
</dbReference>
<accession>A0A543B2K7</accession>
<dbReference type="Pfam" id="PF12840">
    <property type="entry name" value="HTH_20"/>
    <property type="match status" value="1"/>
</dbReference>
<dbReference type="InParanoid" id="A0A543B2K7"/>
<dbReference type="CDD" id="cd00090">
    <property type="entry name" value="HTH_ARSR"/>
    <property type="match status" value="1"/>
</dbReference>
<dbReference type="Gene3D" id="1.10.10.10">
    <property type="entry name" value="Winged helix-like DNA-binding domain superfamily/Winged helix DNA-binding domain"/>
    <property type="match status" value="1"/>
</dbReference>
<dbReference type="GO" id="GO:0003700">
    <property type="term" value="F:DNA-binding transcription factor activity"/>
    <property type="evidence" value="ECO:0007669"/>
    <property type="project" value="InterPro"/>
</dbReference>
<proteinExistence type="predicted"/>
<gene>
    <name evidence="2" type="ORF">FB566_4668</name>
</gene>
<dbReference type="AlphaFoldDB" id="A0A543B2K7"/>
<comment type="caution">
    <text evidence="2">The sequence shown here is derived from an EMBL/GenBank/DDBJ whole genome shotgun (WGS) entry which is preliminary data.</text>
</comment>
<dbReference type="InterPro" id="IPR001845">
    <property type="entry name" value="HTH_ArsR_DNA-bd_dom"/>
</dbReference>
<reference evidence="2 3" key="1">
    <citation type="submission" date="2019-06" db="EMBL/GenBank/DDBJ databases">
        <title>Sequencing the genomes of 1000 actinobacteria strains.</title>
        <authorList>
            <person name="Klenk H.-P."/>
        </authorList>
    </citation>
    <scope>NUCLEOTIDE SEQUENCE [LARGE SCALE GENOMIC DNA]</scope>
    <source>
        <strain evidence="2 3">DSM 45928</strain>
    </source>
</reference>
<protein>
    <submittedName>
        <fullName evidence="2">ArsR family transcriptional regulator</fullName>
    </submittedName>
</protein>
<dbReference type="OrthoDB" id="7945987at2"/>
<keyword evidence="3" id="KW-1185">Reference proteome</keyword>
<sequence>MQVNQVTDPQALKAIAHPLRLRLLGSLRMDGPQTASELGRRFDESSGSTSYHLRVLAKHGFITEDADQPNARDKRWRARHAYTKWNDADFDDPVGSAAAQVMRDHQLDNVVNASRRFDTERDTWGPDWTAAAGHSDYAIRLSPQRLRRLRDRFLELVEEERAADPGDADTPMARIYLSAFPVNDTEY</sequence>
<dbReference type="SMART" id="SM00418">
    <property type="entry name" value="HTH_ARSR"/>
    <property type="match status" value="1"/>
</dbReference>
<dbReference type="EMBL" id="VFOW01000001">
    <property type="protein sequence ID" value="TQL79067.1"/>
    <property type="molecule type" value="Genomic_DNA"/>
</dbReference>
<dbReference type="InterPro" id="IPR011991">
    <property type="entry name" value="ArsR-like_HTH"/>
</dbReference>
<dbReference type="InterPro" id="IPR036390">
    <property type="entry name" value="WH_DNA-bd_sf"/>
</dbReference>
<evidence type="ECO:0000313" key="2">
    <source>
        <dbReference type="EMBL" id="TQL79067.1"/>
    </source>
</evidence>
<evidence type="ECO:0000313" key="3">
    <source>
        <dbReference type="Proteomes" id="UP000317043"/>
    </source>
</evidence>
<evidence type="ECO:0000259" key="1">
    <source>
        <dbReference type="SMART" id="SM00418"/>
    </source>
</evidence>
<name>A0A543B2K7_9ACTN</name>
<dbReference type="SUPFAM" id="SSF46785">
    <property type="entry name" value="Winged helix' DNA-binding domain"/>
    <property type="match status" value="1"/>
</dbReference>
<feature type="domain" description="HTH arsR-type" evidence="1">
    <location>
        <begin position="10"/>
        <end position="103"/>
    </location>
</feature>
<dbReference type="Proteomes" id="UP000317043">
    <property type="component" value="Unassembled WGS sequence"/>
</dbReference>
<organism evidence="2 3">
    <name type="scientific">Stackebrandtia endophytica</name>
    <dbReference type="NCBI Taxonomy" id="1496996"/>
    <lineage>
        <taxon>Bacteria</taxon>
        <taxon>Bacillati</taxon>
        <taxon>Actinomycetota</taxon>
        <taxon>Actinomycetes</taxon>
        <taxon>Glycomycetales</taxon>
        <taxon>Glycomycetaceae</taxon>
        <taxon>Stackebrandtia</taxon>
    </lineage>
</organism>